<dbReference type="GO" id="GO:0016887">
    <property type="term" value="F:ATP hydrolysis activity"/>
    <property type="evidence" value="ECO:0007669"/>
    <property type="project" value="InterPro"/>
</dbReference>
<dbReference type="GO" id="GO:0005524">
    <property type="term" value="F:ATP binding"/>
    <property type="evidence" value="ECO:0007669"/>
    <property type="project" value="InterPro"/>
</dbReference>
<accession>A0AA38RSD6</accession>
<keyword evidence="4" id="KW-1185">Reference proteome</keyword>
<evidence type="ECO:0000259" key="2">
    <source>
        <dbReference type="SMART" id="SM00382"/>
    </source>
</evidence>
<dbReference type="InterPro" id="IPR054289">
    <property type="entry name" value="DUF7025"/>
</dbReference>
<dbReference type="InterPro" id="IPR003593">
    <property type="entry name" value="AAA+_ATPase"/>
</dbReference>
<feature type="compositionally biased region" description="Basic and acidic residues" evidence="1">
    <location>
        <begin position="820"/>
        <end position="843"/>
    </location>
</feature>
<feature type="compositionally biased region" description="Basic residues" evidence="1">
    <location>
        <begin position="796"/>
        <end position="807"/>
    </location>
</feature>
<dbReference type="Gene3D" id="3.40.50.300">
    <property type="entry name" value="P-loop containing nucleotide triphosphate hydrolases"/>
    <property type="match status" value="1"/>
</dbReference>
<dbReference type="PANTHER" id="PTHR46411:SF2">
    <property type="entry name" value="AAA+ ATPASE DOMAIN-CONTAINING PROTEIN"/>
    <property type="match status" value="1"/>
</dbReference>
<evidence type="ECO:0000313" key="3">
    <source>
        <dbReference type="EMBL" id="KAJ9156439.1"/>
    </source>
</evidence>
<feature type="region of interest" description="Disordered" evidence="1">
    <location>
        <begin position="151"/>
        <end position="189"/>
    </location>
</feature>
<protein>
    <recommendedName>
        <fullName evidence="2">AAA+ ATPase domain-containing protein</fullName>
    </recommendedName>
</protein>
<feature type="compositionally biased region" description="Basic and acidic residues" evidence="1">
    <location>
        <begin position="176"/>
        <end position="189"/>
    </location>
</feature>
<dbReference type="Pfam" id="PF00004">
    <property type="entry name" value="AAA"/>
    <property type="match status" value="1"/>
</dbReference>
<feature type="region of interest" description="Disordered" evidence="1">
    <location>
        <begin position="793"/>
        <end position="843"/>
    </location>
</feature>
<gene>
    <name evidence="3" type="ORF">NKR23_g1047</name>
</gene>
<dbReference type="InterPro" id="IPR003959">
    <property type="entry name" value="ATPase_AAA_core"/>
</dbReference>
<dbReference type="AlphaFoldDB" id="A0AA38RSD6"/>
<reference evidence="3" key="1">
    <citation type="submission" date="2022-07" db="EMBL/GenBank/DDBJ databases">
        <title>Fungi with potential for degradation of polypropylene.</title>
        <authorList>
            <person name="Gostincar C."/>
        </authorList>
    </citation>
    <scope>NUCLEOTIDE SEQUENCE</scope>
    <source>
        <strain evidence="3">EXF-13308</strain>
    </source>
</reference>
<comment type="caution">
    <text evidence="3">The sequence shown here is derived from an EMBL/GenBank/DDBJ whole genome shotgun (WGS) entry which is preliminary data.</text>
</comment>
<feature type="domain" description="AAA+ ATPase" evidence="2">
    <location>
        <begin position="525"/>
        <end position="653"/>
    </location>
</feature>
<name>A0AA38RSD6_9PEZI</name>
<evidence type="ECO:0000256" key="1">
    <source>
        <dbReference type="SAM" id="MobiDB-lite"/>
    </source>
</evidence>
<dbReference type="EMBL" id="JANBVO010000002">
    <property type="protein sequence ID" value="KAJ9156439.1"/>
    <property type="molecule type" value="Genomic_DNA"/>
</dbReference>
<dbReference type="Proteomes" id="UP001174694">
    <property type="component" value="Unassembled WGS sequence"/>
</dbReference>
<sequence>MTDSVLPEILVRDDKPQPFELSKDRDSTTEPAVKPGTIFEVKEVELGFDTVYPCEELFASKYSKYAIVAGYKVRSFVGDSFHEDHEDKGPSQHESCPFAILINSALLVTFLAKTSGTKIRWAPCLLVYPFKLLVVYHKDIVTETLETKPELSSQSDVSVGAEDTPGSPEPLAGKPDTTKKESVGKPDEDQDALRRAVRFLIDFIEKSLKPLFDMQKKIIEGTLVGISFQDVWQLFSPGCTIIRGLDSKTRDRTAAFRVVAVQTGHTVISHMSRGFDTPSQPVRIYCYNLGYDGEVFRPANLIFEIGHYEGTKEIRELPVIPVNFAPDLDLAERGRRFLRDCYGHGQYKGLTESLIAGLGSEYIDTEVFVDFKAAYETAPPFRDFLDQIHPGTTPRLGYVGTPPPPPCHLGLACRTCVALFDDDDVDAREAEKFRSSHGSPALARESELLENGMETLLPPYLLAFGLASKKWYAIPVRRFSRKPPSPNKSTDDPFDSRHHKKILRAIIDFPRQFIWHDGERPLFKPGLVALLHGPPGSGKSSTLRAAAESTQSRRPLYHIGPADLSSKPEQFDVQLRAHISLASRWLCPILLKDAEIYLSERDDNLDRNRIVSAFLSILDQFRGAIFLSSDRVGLIDEALKSRIHIALHFTRPDDDTILKIWKDELSYLRDVTFGVTGDMVATAPMLRWAQHHTKQCLKQGTLWNRSMIRNALQVAAALAQEENWNYHHYASSSRERKNDAVGYDSMWITRISESHLERAAELTDSFNGYLEECRGKDEERVSEFSIRADNYESGKRRLRSPPRRGKSGTRIFIGFDNDSDEKPSKAETKSGEEPRDVIRSRKG</sequence>
<dbReference type="Pfam" id="PF22942">
    <property type="entry name" value="DUF7025"/>
    <property type="match status" value="1"/>
</dbReference>
<dbReference type="PANTHER" id="PTHR46411">
    <property type="entry name" value="FAMILY ATPASE, PUTATIVE-RELATED"/>
    <property type="match status" value="1"/>
</dbReference>
<evidence type="ECO:0000313" key="4">
    <source>
        <dbReference type="Proteomes" id="UP001174694"/>
    </source>
</evidence>
<dbReference type="SMART" id="SM00382">
    <property type="entry name" value="AAA"/>
    <property type="match status" value="1"/>
</dbReference>
<proteinExistence type="predicted"/>
<dbReference type="InterPro" id="IPR027417">
    <property type="entry name" value="P-loop_NTPase"/>
</dbReference>
<dbReference type="SUPFAM" id="SSF52540">
    <property type="entry name" value="P-loop containing nucleoside triphosphate hydrolases"/>
    <property type="match status" value="1"/>
</dbReference>
<organism evidence="3 4">
    <name type="scientific">Pleurostoma richardsiae</name>
    <dbReference type="NCBI Taxonomy" id="41990"/>
    <lineage>
        <taxon>Eukaryota</taxon>
        <taxon>Fungi</taxon>
        <taxon>Dikarya</taxon>
        <taxon>Ascomycota</taxon>
        <taxon>Pezizomycotina</taxon>
        <taxon>Sordariomycetes</taxon>
        <taxon>Sordariomycetidae</taxon>
        <taxon>Calosphaeriales</taxon>
        <taxon>Pleurostomataceae</taxon>
        <taxon>Pleurostoma</taxon>
    </lineage>
</organism>